<protein>
    <recommendedName>
        <fullName evidence="1">Squalene cyclase C-terminal domain-containing protein</fullName>
    </recommendedName>
</protein>
<dbReference type="Pfam" id="PF13243">
    <property type="entry name" value="SQHop_cyclase_C"/>
    <property type="match status" value="1"/>
</dbReference>
<name>A0ABN3U8H5_9ACTN</name>
<evidence type="ECO:0000313" key="3">
    <source>
        <dbReference type="Proteomes" id="UP001501842"/>
    </source>
</evidence>
<dbReference type="Gene3D" id="1.50.10.20">
    <property type="match status" value="1"/>
</dbReference>
<dbReference type="Proteomes" id="UP001501842">
    <property type="component" value="Unassembled WGS sequence"/>
</dbReference>
<dbReference type="InterPro" id="IPR008930">
    <property type="entry name" value="Terpenoid_cyclase/PrenylTrfase"/>
</dbReference>
<proteinExistence type="predicted"/>
<dbReference type="InterPro" id="IPR032696">
    <property type="entry name" value="SQ_cyclase_C"/>
</dbReference>
<dbReference type="RefSeq" id="WP_344450876.1">
    <property type="nucleotide sequence ID" value="NZ_BAAATZ010000009.1"/>
</dbReference>
<accession>A0ABN3U8H5</accession>
<sequence length="495" mass="51759">MIRDVDLRAQELVDGLLAEPWGQVSPSVYETGRLVAFTPWLAGHAERVAFLLRTQRPDGAWGPDGEPGYLLVPSLSAIDALLAEGSAEAVAAARRGLDRMRPLLAALPPLPDTPAIELISASLIRSVDSRLPGALPAPAALDDGTLDLVIAAAKQGGPLPQKMWHALEIIGPAAAGLPGVPVESMGGVGAAPAATAAWLGRTEPPPSDPSRRFLETAARQHGGPVACGLPITVFERSWVLTLLNRAGLAFDPHPELLLSLSEPLGPDGVATGPGLPPDADTTSAVLYALALLGRRVAPDPLTGYETETNFSTWTGGEQGRSVTTNAHVLEAFGQYARLEPGAGHEATAAKVAAWLRNVQRVDGSWTDRWHVSPYYATMAAALALAEFGGEDSADSVRAAVRWVRGTQRPDGSWGVWGGTAEESAYALHVLLLAGEPEDAAEAVRAGAGFLEEASDGEPPALWHDKDLYLPIAIVRAAVLAASHLARAQLGGTLVT</sequence>
<feature type="domain" description="Squalene cyclase C-terminal" evidence="1">
    <location>
        <begin position="324"/>
        <end position="421"/>
    </location>
</feature>
<organism evidence="2 3">
    <name type="scientific">Actinocorallia aurantiaca</name>
    <dbReference type="NCBI Taxonomy" id="46204"/>
    <lineage>
        <taxon>Bacteria</taxon>
        <taxon>Bacillati</taxon>
        <taxon>Actinomycetota</taxon>
        <taxon>Actinomycetes</taxon>
        <taxon>Streptosporangiales</taxon>
        <taxon>Thermomonosporaceae</taxon>
        <taxon>Actinocorallia</taxon>
    </lineage>
</organism>
<reference evidence="2 3" key="1">
    <citation type="journal article" date="2019" name="Int. J. Syst. Evol. Microbiol.">
        <title>The Global Catalogue of Microorganisms (GCM) 10K type strain sequencing project: providing services to taxonomists for standard genome sequencing and annotation.</title>
        <authorList>
            <consortium name="The Broad Institute Genomics Platform"/>
            <consortium name="The Broad Institute Genome Sequencing Center for Infectious Disease"/>
            <person name="Wu L."/>
            <person name="Ma J."/>
        </authorList>
    </citation>
    <scope>NUCLEOTIDE SEQUENCE [LARGE SCALE GENOMIC DNA]</scope>
    <source>
        <strain evidence="2 3">JCM 8201</strain>
    </source>
</reference>
<dbReference type="SUPFAM" id="SSF48239">
    <property type="entry name" value="Terpenoid cyclases/Protein prenyltransferases"/>
    <property type="match status" value="1"/>
</dbReference>
<evidence type="ECO:0000259" key="1">
    <source>
        <dbReference type="Pfam" id="PF13243"/>
    </source>
</evidence>
<gene>
    <name evidence="2" type="ORF">GCM10010439_29030</name>
</gene>
<evidence type="ECO:0000313" key="2">
    <source>
        <dbReference type="EMBL" id="GAA2726448.1"/>
    </source>
</evidence>
<dbReference type="EMBL" id="BAAATZ010000009">
    <property type="protein sequence ID" value="GAA2726448.1"/>
    <property type="molecule type" value="Genomic_DNA"/>
</dbReference>
<comment type="caution">
    <text evidence="2">The sequence shown here is derived from an EMBL/GenBank/DDBJ whole genome shotgun (WGS) entry which is preliminary data.</text>
</comment>
<keyword evidence="3" id="KW-1185">Reference proteome</keyword>